<evidence type="ECO:0000256" key="2">
    <source>
        <dbReference type="ARBA" id="ARBA00007787"/>
    </source>
</evidence>
<dbReference type="PROSITE" id="PS51257">
    <property type="entry name" value="PROKAR_LIPOPROTEIN"/>
    <property type="match status" value="1"/>
</dbReference>
<dbReference type="CDD" id="cd02972">
    <property type="entry name" value="DsbA_family"/>
    <property type="match status" value="1"/>
</dbReference>
<dbReference type="Gene3D" id="3.40.30.10">
    <property type="entry name" value="Glutaredoxin"/>
    <property type="match status" value="1"/>
</dbReference>
<dbReference type="RefSeq" id="WP_089806254.1">
    <property type="nucleotide sequence ID" value="NZ_FOYT01000001.1"/>
</dbReference>
<dbReference type="InterPro" id="IPR036249">
    <property type="entry name" value="Thioredoxin-like_sf"/>
</dbReference>
<feature type="domain" description="Thioredoxin-like fold" evidence="8">
    <location>
        <begin position="48"/>
        <end position="214"/>
    </location>
</feature>
<evidence type="ECO:0000256" key="1">
    <source>
        <dbReference type="ARBA" id="ARBA00005791"/>
    </source>
</evidence>
<dbReference type="OrthoDB" id="15256at2157"/>
<keyword evidence="9" id="KW-0413">Isomerase</keyword>
<accession>A0A1I6GT36</accession>
<name>A0A1I6GT36_9EURY</name>
<dbReference type="Proteomes" id="UP000198531">
    <property type="component" value="Unassembled WGS sequence"/>
</dbReference>
<keyword evidence="3" id="KW-0732">Signal</keyword>
<gene>
    <name evidence="9" type="ORF">SAMN04487947_1620</name>
</gene>
<dbReference type="InterPro" id="IPR012336">
    <property type="entry name" value="Thioredoxin-like_fold"/>
</dbReference>
<comment type="similarity">
    <text evidence="2">Belongs to the glutaredoxin family.</text>
</comment>
<keyword evidence="5" id="KW-0560">Oxidoreductase</keyword>
<evidence type="ECO:0000259" key="8">
    <source>
        <dbReference type="Pfam" id="PF13462"/>
    </source>
</evidence>
<keyword evidence="6" id="KW-1015">Disulfide bond</keyword>
<keyword evidence="4" id="KW-0249">Electron transport</keyword>
<evidence type="ECO:0000256" key="7">
    <source>
        <dbReference type="ARBA" id="ARBA00023284"/>
    </source>
</evidence>
<protein>
    <submittedName>
        <fullName evidence="9">Protein-disulfide isomerase</fullName>
    </submittedName>
</protein>
<dbReference type="GO" id="GO:0016853">
    <property type="term" value="F:isomerase activity"/>
    <property type="evidence" value="ECO:0007669"/>
    <property type="project" value="UniProtKB-KW"/>
</dbReference>
<dbReference type="Pfam" id="PF13462">
    <property type="entry name" value="Thioredoxin_4"/>
    <property type="match status" value="1"/>
</dbReference>
<dbReference type="PANTHER" id="PTHR13887">
    <property type="entry name" value="GLUTATHIONE S-TRANSFERASE KAPPA"/>
    <property type="match status" value="1"/>
</dbReference>
<dbReference type="EMBL" id="FOYT01000001">
    <property type="protein sequence ID" value="SFR45372.1"/>
    <property type="molecule type" value="Genomic_DNA"/>
</dbReference>
<evidence type="ECO:0000256" key="5">
    <source>
        <dbReference type="ARBA" id="ARBA00023002"/>
    </source>
</evidence>
<sequence length="223" mass="24455">MRTTRRTYLAVAGAALAGTAGCLGGGSGSGDRPSCDVGQLEQVNSLPHPTLGAEDAAVTVDVYEDFACPHCATYNLDVFPKVKENYVDTGKIRYRFFDFPLPVSEQWSWGGAIAARAVQDRTDHETYFEYAKTLFDRQDELTSNGFTVVHDAADEYDVDGCEVMGSVEQDAYRPVVQQDRQRAVDRGLQSTPTVVVNGERLANYDWETVQNGIEGHLKSASKS</sequence>
<comment type="similarity">
    <text evidence="1">Belongs to the thioredoxin family. DsbA subfamily.</text>
</comment>
<evidence type="ECO:0000256" key="3">
    <source>
        <dbReference type="ARBA" id="ARBA00022729"/>
    </source>
</evidence>
<evidence type="ECO:0000256" key="4">
    <source>
        <dbReference type="ARBA" id="ARBA00022982"/>
    </source>
</evidence>
<dbReference type="STRING" id="553469.SAMN04487947_1620"/>
<dbReference type="PANTHER" id="PTHR13887:SF14">
    <property type="entry name" value="DISULFIDE BOND FORMATION PROTEIN D"/>
    <property type="match status" value="1"/>
</dbReference>
<dbReference type="AlphaFoldDB" id="A0A1I6GT36"/>
<dbReference type="GO" id="GO:0016491">
    <property type="term" value="F:oxidoreductase activity"/>
    <property type="evidence" value="ECO:0007669"/>
    <property type="project" value="UniProtKB-KW"/>
</dbReference>
<evidence type="ECO:0000313" key="10">
    <source>
        <dbReference type="Proteomes" id="UP000198531"/>
    </source>
</evidence>
<evidence type="ECO:0000313" key="9">
    <source>
        <dbReference type="EMBL" id="SFR45372.1"/>
    </source>
</evidence>
<proteinExistence type="inferred from homology"/>
<keyword evidence="4" id="KW-0813">Transport</keyword>
<reference evidence="10" key="1">
    <citation type="submission" date="2016-10" db="EMBL/GenBank/DDBJ databases">
        <authorList>
            <person name="Varghese N."/>
            <person name="Submissions S."/>
        </authorList>
    </citation>
    <scope>NUCLEOTIDE SEQUENCE [LARGE SCALE GENOMIC DNA]</scope>
    <source>
        <strain evidence="10">CGMCC 1.7736</strain>
    </source>
</reference>
<keyword evidence="7" id="KW-0676">Redox-active center</keyword>
<organism evidence="9 10">
    <name type="scientific">Halogeometricum rufum</name>
    <dbReference type="NCBI Taxonomy" id="553469"/>
    <lineage>
        <taxon>Archaea</taxon>
        <taxon>Methanobacteriati</taxon>
        <taxon>Methanobacteriota</taxon>
        <taxon>Stenosarchaea group</taxon>
        <taxon>Halobacteria</taxon>
        <taxon>Halobacteriales</taxon>
        <taxon>Haloferacaceae</taxon>
        <taxon>Halogeometricum</taxon>
    </lineage>
</organism>
<keyword evidence="10" id="KW-1185">Reference proteome</keyword>
<dbReference type="SUPFAM" id="SSF52833">
    <property type="entry name" value="Thioredoxin-like"/>
    <property type="match status" value="1"/>
</dbReference>
<evidence type="ECO:0000256" key="6">
    <source>
        <dbReference type="ARBA" id="ARBA00023157"/>
    </source>
</evidence>